<sequence>MTDSTTGLFGSFDSDLSANSWRNVFTTIFLVLNFLVAWIGHRLVKRQCHRTLLKSKPVPVTRFTPWLSLGSTFSYIWTLRRIPGGWLGIIMIFSGIFGTGNRYIINSCIFEEKIMSRCPFKNGLVTMQYDVASKPVNTWAITFLAINAVEVARARGAEVGVYSKVNNNVTSFFPRKEDVIGNWDCAVAGPDTVIQPKDWADATLDDFIQNQTFFTGMKYWSGSSTPSRQVSRAFMAWGPHADTASNKTNIRAMISNPPVNATKGGVIIAPASITNLECNLAIVEPKWKPAPWPIDTFEDWAELMTGFILEVGASRFPAQLTKVLNAMSMISGSGNIHNFERDDAEKSGAGTDFGCMVPNTRIEGSVYVVAFALTGLVALMFIIDLYDVIQNKIDKRHKAIEKMPFEMLDWQVALIEKITGHEIDEPRKLAGYEYFWDEQTGRSHCRRSDQRGSVYEALENPENTASDPSFGKDGIVVKIMEK</sequence>
<feature type="transmembrane region" description="Helical" evidence="1">
    <location>
        <begin position="366"/>
        <end position="386"/>
    </location>
</feature>
<feature type="transmembrane region" description="Helical" evidence="1">
    <location>
        <begin position="60"/>
        <end position="78"/>
    </location>
</feature>
<gene>
    <name evidence="2" type="ORF">RCO7_07917</name>
</gene>
<evidence type="ECO:0000313" key="2">
    <source>
        <dbReference type="EMBL" id="CZS99584.1"/>
    </source>
</evidence>
<feature type="transmembrane region" description="Helical" evidence="1">
    <location>
        <begin position="84"/>
        <end position="105"/>
    </location>
</feature>
<proteinExistence type="predicted"/>
<keyword evidence="1" id="KW-1133">Transmembrane helix</keyword>
<dbReference type="Proteomes" id="UP000178129">
    <property type="component" value="Unassembled WGS sequence"/>
</dbReference>
<keyword evidence="1" id="KW-0812">Transmembrane</keyword>
<keyword evidence="1" id="KW-0472">Membrane</keyword>
<comment type="caution">
    <text evidence="2">The sequence shown here is derived from an EMBL/GenBank/DDBJ whole genome shotgun (WGS) entry which is preliminary data.</text>
</comment>
<protein>
    <submittedName>
        <fullName evidence="2">Uncharacterized protein</fullName>
    </submittedName>
</protein>
<organism evidence="2 3">
    <name type="scientific">Rhynchosporium graminicola</name>
    <dbReference type="NCBI Taxonomy" id="2792576"/>
    <lineage>
        <taxon>Eukaryota</taxon>
        <taxon>Fungi</taxon>
        <taxon>Dikarya</taxon>
        <taxon>Ascomycota</taxon>
        <taxon>Pezizomycotina</taxon>
        <taxon>Leotiomycetes</taxon>
        <taxon>Helotiales</taxon>
        <taxon>Ploettnerulaceae</taxon>
        <taxon>Rhynchosporium</taxon>
    </lineage>
</organism>
<reference evidence="3" key="1">
    <citation type="submission" date="2016-03" db="EMBL/GenBank/DDBJ databases">
        <authorList>
            <person name="Ploux O."/>
        </authorList>
    </citation>
    <scope>NUCLEOTIDE SEQUENCE [LARGE SCALE GENOMIC DNA]</scope>
    <source>
        <strain evidence="3">UK7</strain>
    </source>
</reference>
<dbReference type="AlphaFoldDB" id="A0A1E1KRM1"/>
<dbReference type="InParanoid" id="A0A1E1KRM1"/>
<name>A0A1E1KRM1_9HELO</name>
<dbReference type="EMBL" id="FJUW01000017">
    <property type="protein sequence ID" value="CZS99584.1"/>
    <property type="molecule type" value="Genomic_DNA"/>
</dbReference>
<evidence type="ECO:0000256" key="1">
    <source>
        <dbReference type="SAM" id="Phobius"/>
    </source>
</evidence>
<feature type="transmembrane region" description="Helical" evidence="1">
    <location>
        <begin position="20"/>
        <end position="39"/>
    </location>
</feature>
<accession>A0A1E1KRM1</accession>
<evidence type="ECO:0000313" key="3">
    <source>
        <dbReference type="Proteomes" id="UP000178129"/>
    </source>
</evidence>
<keyword evidence="3" id="KW-1185">Reference proteome</keyword>